<keyword evidence="3" id="KW-0716">Sensory transduction</keyword>
<evidence type="ECO:0000256" key="1">
    <source>
        <dbReference type="ARBA" id="ARBA00004651"/>
    </source>
</evidence>
<evidence type="ECO:0000256" key="3">
    <source>
        <dbReference type="ARBA" id="ARBA00022606"/>
    </source>
</evidence>
<dbReference type="Proteomes" id="UP001329430">
    <property type="component" value="Chromosome 5"/>
</dbReference>
<keyword evidence="6 10" id="KW-1133">Transmembrane helix</keyword>
<protein>
    <submittedName>
        <fullName evidence="11">Uncharacterized protein</fullName>
    </submittedName>
</protein>
<evidence type="ECO:0000313" key="11">
    <source>
        <dbReference type="EMBL" id="KAK5644151.1"/>
    </source>
</evidence>
<evidence type="ECO:0000256" key="8">
    <source>
        <dbReference type="ARBA" id="ARBA00023170"/>
    </source>
</evidence>
<evidence type="ECO:0000256" key="4">
    <source>
        <dbReference type="ARBA" id="ARBA00022692"/>
    </source>
</evidence>
<evidence type="ECO:0000256" key="7">
    <source>
        <dbReference type="ARBA" id="ARBA00023136"/>
    </source>
</evidence>
<dbReference type="GO" id="GO:0005886">
    <property type="term" value="C:plasma membrane"/>
    <property type="evidence" value="ECO:0007669"/>
    <property type="project" value="UniProtKB-SubCell"/>
</dbReference>
<name>A0AAN7ZND7_9COLE</name>
<keyword evidence="2" id="KW-1003">Cell membrane</keyword>
<dbReference type="GO" id="GO:0005549">
    <property type="term" value="F:odorant binding"/>
    <property type="evidence" value="ECO:0007669"/>
    <property type="project" value="InterPro"/>
</dbReference>
<feature type="transmembrane region" description="Helical" evidence="10">
    <location>
        <begin position="20"/>
        <end position="39"/>
    </location>
</feature>
<feature type="transmembrane region" description="Helical" evidence="10">
    <location>
        <begin position="211"/>
        <end position="230"/>
    </location>
</feature>
<evidence type="ECO:0000256" key="10">
    <source>
        <dbReference type="SAM" id="Phobius"/>
    </source>
</evidence>
<accession>A0AAN7ZND7</accession>
<organism evidence="11 12">
    <name type="scientific">Pyrocoelia pectoralis</name>
    <dbReference type="NCBI Taxonomy" id="417401"/>
    <lineage>
        <taxon>Eukaryota</taxon>
        <taxon>Metazoa</taxon>
        <taxon>Ecdysozoa</taxon>
        <taxon>Arthropoda</taxon>
        <taxon>Hexapoda</taxon>
        <taxon>Insecta</taxon>
        <taxon>Pterygota</taxon>
        <taxon>Neoptera</taxon>
        <taxon>Endopterygota</taxon>
        <taxon>Coleoptera</taxon>
        <taxon>Polyphaga</taxon>
        <taxon>Elateriformia</taxon>
        <taxon>Elateroidea</taxon>
        <taxon>Lampyridae</taxon>
        <taxon>Lampyrinae</taxon>
        <taxon>Pyrocoelia</taxon>
    </lineage>
</organism>
<dbReference type="PANTHER" id="PTHR21137">
    <property type="entry name" value="ODORANT RECEPTOR"/>
    <property type="match status" value="1"/>
</dbReference>
<keyword evidence="4 10" id="KW-0812">Transmembrane</keyword>
<feature type="transmembrane region" description="Helical" evidence="10">
    <location>
        <begin position="89"/>
        <end position="116"/>
    </location>
</feature>
<gene>
    <name evidence="11" type="ORF">RI129_007996</name>
</gene>
<sequence length="233" mass="27135">MNILNETLSFNSLQTHNFLIYYTFPFQAGLYYVAPFVYITFANIPSIHLRIVHDNSSHWTLPFGAFPLFDTTNSPNYEIALFYQNACNFITFMCYMTISAAICSTMATLVLCCKILQHRIKTCIHRSTSMKIQEFNFKCVQMLTIVLAAVVSEFMTSYWGSELIKEYQAIGDTCYEIEFVGQDLRFQKMLRFVIQRTRTPLEFTVGGFSPLTMRTFLLVMKGAYSFFMFLRRE</sequence>
<reference evidence="11 12" key="1">
    <citation type="journal article" date="2024" name="Insects">
        <title>An Improved Chromosome-Level Genome Assembly of the Firefly Pyrocoelia pectoralis.</title>
        <authorList>
            <person name="Fu X."/>
            <person name="Meyer-Rochow V.B."/>
            <person name="Ballantyne L."/>
            <person name="Zhu X."/>
        </authorList>
    </citation>
    <scope>NUCLEOTIDE SEQUENCE [LARGE SCALE GENOMIC DNA]</scope>
    <source>
        <strain evidence="11">XCY_ONT2</strain>
    </source>
</reference>
<keyword evidence="9" id="KW-0807">Transducer</keyword>
<comment type="caution">
    <text evidence="11">The sequence shown here is derived from an EMBL/GenBank/DDBJ whole genome shotgun (WGS) entry which is preliminary data.</text>
</comment>
<dbReference type="GO" id="GO:0007165">
    <property type="term" value="P:signal transduction"/>
    <property type="evidence" value="ECO:0007669"/>
    <property type="project" value="UniProtKB-KW"/>
</dbReference>
<dbReference type="EMBL" id="JAVRBK010000005">
    <property type="protein sequence ID" value="KAK5644151.1"/>
    <property type="molecule type" value="Genomic_DNA"/>
</dbReference>
<evidence type="ECO:0000256" key="2">
    <source>
        <dbReference type="ARBA" id="ARBA00022475"/>
    </source>
</evidence>
<evidence type="ECO:0000313" key="12">
    <source>
        <dbReference type="Proteomes" id="UP001329430"/>
    </source>
</evidence>
<dbReference type="PANTHER" id="PTHR21137:SF35">
    <property type="entry name" value="ODORANT RECEPTOR 19A-RELATED"/>
    <property type="match status" value="1"/>
</dbReference>
<evidence type="ECO:0000256" key="6">
    <source>
        <dbReference type="ARBA" id="ARBA00022989"/>
    </source>
</evidence>
<feature type="transmembrane region" description="Helical" evidence="10">
    <location>
        <begin position="137"/>
        <end position="159"/>
    </location>
</feature>
<dbReference type="Pfam" id="PF02949">
    <property type="entry name" value="7tm_6"/>
    <property type="match status" value="1"/>
</dbReference>
<keyword evidence="12" id="KW-1185">Reference proteome</keyword>
<comment type="subcellular location">
    <subcellularLocation>
        <location evidence="1">Cell membrane</location>
        <topology evidence="1">Multi-pass membrane protein</topology>
    </subcellularLocation>
</comment>
<evidence type="ECO:0000256" key="9">
    <source>
        <dbReference type="ARBA" id="ARBA00023224"/>
    </source>
</evidence>
<keyword evidence="8" id="KW-0675">Receptor</keyword>
<keyword evidence="5" id="KW-0552">Olfaction</keyword>
<proteinExistence type="predicted"/>
<evidence type="ECO:0000256" key="5">
    <source>
        <dbReference type="ARBA" id="ARBA00022725"/>
    </source>
</evidence>
<dbReference type="InterPro" id="IPR004117">
    <property type="entry name" value="7tm6_olfct_rcpt"/>
</dbReference>
<keyword evidence="7 10" id="KW-0472">Membrane</keyword>
<dbReference type="GO" id="GO:0004984">
    <property type="term" value="F:olfactory receptor activity"/>
    <property type="evidence" value="ECO:0007669"/>
    <property type="project" value="InterPro"/>
</dbReference>
<dbReference type="AlphaFoldDB" id="A0AAN7ZND7"/>